<evidence type="ECO:0000313" key="2">
    <source>
        <dbReference type="Proteomes" id="UP001233172"/>
    </source>
</evidence>
<evidence type="ECO:0000313" key="1">
    <source>
        <dbReference type="EMBL" id="KAK0048959.1"/>
    </source>
</evidence>
<accession>A0AAD8B6Q5</accession>
<gene>
    <name evidence="1" type="ORF">Bpfe_021544</name>
</gene>
<proteinExistence type="predicted"/>
<name>A0AAD8B6Q5_BIOPF</name>
<organism evidence="1 2">
    <name type="scientific">Biomphalaria pfeifferi</name>
    <name type="common">Bloodfluke planorb</name>
    <name type="synonym">Freshwater snail</name>
    <dbReference type="NCBI Taxonomy" id="112525"/>
    <lineage>
        <taxon>Eukaryota</taxon>
        <taxon>Metazoa</taxon>
        <taxon>Spiralia</taxon>
        <taxon>Lophotrochozoa</taxon>
        <taxon>Mollusca</taxon>
        <taxon>Gastropoda</taxon>
        <taxon>Heterobranchia</taxon>
        <taxon>Euthyneura</taxon>
        <taxon>Panpulmonata</taxon>
        <taxon>Hygrophila</taxon>
        <taxon>Lymnaeoidea</taxon>
        <taxon>Planorbidae</taxon>
        <taxon>Biomphalaria</taxon>
    </lineage>
</organism>
<comment type="caution">
    <text evidence="1">The sequence shown here is derived from an EMBL/GenBank/DDBJ whole genome shotgun (WGS) entry which is preliminary data.</text>
</comment>
<sequence length="97" mass="10868">MHSLKVSSPDSDTEQYRLPSACSCSGLRLGHEDLNNTSGDEDCCGSGYSRDTSYSRDISYSRDTSITNISKTSDYYRWTSCQPLSTETKFWVPNLGF</sequence>
<dbReference type="EMBL" id="JASAOG010000131">
    <property type="protein sequence ID" value="KAK0048959.1"/>
    <property type="molecule type" value="Genomic_DNA"/>
</dbReference>
<protein>
    <submittedName>
        <fullName evidence="1">Uncharacterized protein</fullName>
    </submittedName>
</protein>
<dbReference type="Proteomes" id="UP001233172">
    <property type="component" value="Unassembled WGS sequence"/>
</dbReference>
<reference evidence="1" key="2">
    <citation type="submission" date="2023-04" db="EMBL/GenBank/DDBJ databases">
        <authorList>
            <person name="Bu L."/>
            <person name="Lu L."/>
            <person name="Laidemitt M.R."/>
            <person name="Zhang S.M."/>
            <person name="Mutuku M."/>
            <person name="Mkoji G."/>
            <person name="Steinauer M."/>
            <person name="Loker E.S."/>
        </authorList>
    </citation>
    <scope>NUCLEOTIDE SEQUENCE</scope>
    <source>
        <strain evidence="1">KasaAsao</strain>
        <tissue evidence="1">Whole Snail</tissue>
    </source>
</reference>
<keyword evidence="2" id="KW-1185">Reference proteome</keyword>
<dbReference type="AlphaFoldDB" id="A0AAD8B6Q5"/>
<reference evidence="1" key="1">
    <citation type="journal article" date="2023" name="PLoS Negl. Trop. Dis.">
        <title>A genome sequence for Biomphalaria pfeifferi, the major vector snail for the human-infecting parasite Schistosoma mansoni.</title>
        <authorList>
            <person name="Bu L."/>
            <person name="Lu L."/>
            <person name="Laidemitt M.R."/>
            <person name="Zhang S.M."/>
            <person name="Mutuku M."/>
            <person name="Mkoji G."/>
            <person name="Steinauer M."/>
            <person name="Loker E.S."/>
        </authorList>
    </citation>
    <scope>NUCLEOTIDE SEQUENCE</scope>
    <source>
        <strain evidence="1">KasaAsao</strain>
    </source>
</reference>